<gene>
    <name evidence="1" type="ORF">PISMIDRAFT_677866</name>
</gene>
<dbReference type="EMBL" id="KN833713">
    <property type="protein sequence ID" value="KIK24772.1"/>
    <property type="molecule type" value="Genomic_DNA"/>
</dbReference>
<evidence type="ECO:0000313" key="1">
    <source>
        <dbReference type="EMBL" id="KIK24772.1"/>
    </source>
</evidence>
<reference evidence="2" key="2">
    <citation type="submission" date="2015-01" db="EMBL/GenBank/DDBJ databases">
        <title>Evolutionary Origins and Diversification of the Mycorrhizal Mutualists.</title>
        <authorList>
            <consortium name="DOE Joint Genome Institute"/>
            <consortium name="Mycorrhizal Genomics Consortium"/>
            <person name="Kohler A."/>
            <person name="Kuo A."/>
            <person name="Nagy L.G."/>
            <person name="Floudas D."/>
            <person name="Copeland A."/>
            <person name="Barry K.W."/>
            <person name="Cichocki N."/>
            <person name="Veneault-Fourrey C."/>
            <person name="LaButti K."/>
            <person name="Lindquist E.A."/>
            <person name="Lipzen A."/>
            <person name="Lundell T."/>
            <person name="Morin E."/>
            <person name="Murat C."/>
            <person name="Riley R."/>
            <person name="Ohm R."/>
            <person name="Sun H."/>
            <person name="Tunlid A."/>
            <person name="Henrissat B."/>
            <person name="Grigoriev I.V."/>
            <person name="Hibbett D.S."/>
            <person name="Martin F."/>
        </authorList>
    </citation>
    <scope>NUCLEOTIDE SEQUENCE [LARGE SCALE GENOMIC DNA]</scope>
    <source>
        <strain evidence="2">441</strain>
    </source>
</reference>
<keyword evidence="2" id="KW-1185">Reference proteome</keyword>
<proteinExistence type="predicted"/>
<dbReference type="Proteomes" id="UP000054018">
    <property type="component" value="Unassembled WGS sequence"/>
</dbReference>
<dbReference type="AlphaFoldDB" id="A0A0C9ZR71"/>
<reference evidence="1 2" key="1">
    <citation type="submission" date="2014-04" db="EMBL/GenBank/DDBJ databases">
        <authorList>
            <consortium name="DOE Joint Genome Institute"/>
            <person name="Kuo A."/>
            <person name="Kohler A."/>
            <person name="Costa M.D."/>
            <person name="Nagy L.G."/>
            <person name="Floudas D."/>
            <person name="Copeland A."/>
            <person name="Barry K.W."/>
            <person name="Cichocki N."/>
            <person name="Veneault-Fourrey C."/>
            <person name="LaButti K."/>
            <person name="Lindquist E.A."/>
            <person name="Lipzen A."/>
            <person name="Lundell T."/>
            <person name="Morin E."/>
            <person name="Murat C."/>
            <person name="Sun H."/>
            <person name="Tunlid A."/>
            <person name="Henrissat B."/>
            <person name="Grigoriev I.V."/>
            <person name="Hibbett D.S."/>
            <person name="Martin F."/>
            <person name="Nordberg H.P."/>
            <person name="Cantor M.N."/>
            <person name="Hua S.X."/>
        </authorList>
    </citation>
    <scope>NUCLEOTIDE SEQUENCE [LARGE SCALE GENOMIC DNA]</scope>
    <source>
        <strain evidence="1 2">441</strain>
    </source>
</reference>
<name>A0A0C9ZR71_9AGAM</name>
<sequence>MTLVGRAVGDSVERELNGRTHKAGWPTYITIYLDPALNRGRNPLTAEGKGR</sequence>
<dbReference type="HOGENOM" id="CLU_3107282_0_0_1"/>
<protein>
    <submittedName>
        <fullName evidence="1">Uncharacterized protein</fullName>
    </submittedName>
</protein>
<evidence type="ECO:0000313" key="2">
    <source>
        <dbReference type="Proteomes" id="UP000054018"/>
    </source>
</evidence>
<dbReference type="OrthoDB" id="2668009at2759"/>
<organism evidence="1 2">
    <name type="scientific">Pisolithus microcarpus 441</name>
    <dbReference type="NCBI Taxonomy" id="765257"/>
    <lineage>
        <taxon>Eukaryota</taxon>
        <taxon>Fungi</taxon>
        <taxon>Dikarya</taxon>
        <taxon>Basidiomycota</taxon>
        <taxon>Agaricomycotina</taxon>
        <taxon>Agaricomycetes</taxon>
        <taxon>Agaricomycetidae</taxon>
        <taxon>Boletales</taxon>
        <taxon>Sclerodermatineae</taxon>
        <taxon>Pisolithaceae</taxon>
        <taxon>Pisolithus</taxon>
    </lineage>
</organism>
<accession>A0A0C9ZR71</accession>